<reference evidence="3" key="1">
    <citation type="submission" date="2018-06" db="EMBL/GenBank/DDBJ databases">
        <authorList>
            <consortium name="Pathogen Informatics"/>
        </authorList>
    </citation>
    <scope>NUCLEOTIDE SEQUENCE [LARGE SCALE GENOMIC DNA]</scope>
    <source>
        <strain evidence="3">NCTC10115</strain>
    </source>
</reference>
<evidence type="ECO:0000313" key="3">
    <source>
        <dbReference type="Proteomes" id="UP000260136"/>
    </source>
</evidence>
<dbReference type="Proteomes" id="UP000260136">
    <property type="component" value="Chromosome"/>
</dbReference>
<gene>
    <name evidence="2" type="ORF">NCTC10115_01489</name>
</gene>
<feature type="non-terminal residue" evidence="2">
    <location>
        <position position="39"/>
    </location>
</feature>
<sequence length="39" mass="4935">MRVDKNENERIDDLKKNKQSEDKNLNLREKKVRSEYRKW</sequence>
<organism evidence="2 3">
    <name type="scientific">Mycoplasmoides gallisepticum</name>
    <name type="common">Mycoplasma gallisepticum</name>
    <dbReference type="NCBI Taxonomy" id="2096"/>
    <lineage>
        <taxon>Bacteria</taxon>
        <taxon>Bacillati</taxon>
        <taxon>Mycoplasmatota</taxon>
        <taxon>Mycoplasmoidales</taxon>
        <taxon>Mycoplasmoidaceae</taxon>
        <taxon>Mycoplasmoides</taxon>
    </lineage>
</organism>
<accession>A0A3B0PEK3</accession>
<protein>
    <submittedName>
        <fullName evidence="2">Uncharacterized protein</fullName>
    </submittedName>
</protein>
<feature type="region of interest" description="Disordered" evidence="1">
    <location>
        <begin position="1"/>
        <end position="26"/>
    </location>
</feature>
<evidence type="ECO:0000256" key="1">
    <source>
        <dbReference type="SAM" id="MobiDB-lite"/>
    </source>
</evidence>
<dbReference type="AlphaFoldDB" id="A0A3B0PEK3"/>
<dbReference type="EMBL" id="LS991952">
    <property type="protein sequence ID" value="SYV95598.1"/>
    <property type="molecule type" value="Genomic_DNA"/>
</dbReference>
<evidence type="ECO:0000313" key="2">
    <source>
        <dbReference type="EMBL" id="SYV95598.1"/>
    </source>
</evidence>
<proteinExistence type="predicted"/>
<name>A0A3B0PEK3_MYCGL</name>